<dbReference type="Proteomes" id="UP000887013">
    <property type="component" value="Unassembled WGS sequence"/>
</dbReference>
<feature type="region of interest" description="Disordered" evidence="1">
    <location>
        <begin position="1"/>
        <end position="45"/>
    </location>
</feature>
<name>A0A8X6IVS8_NEPPI</name>
<accession>A0A8X6IVS8</accession>
<comment type="caution">
    <text evidence="2">The sequence shown here is derived from an EMBL/GenBank/DDBJ whole genome shotgun (WGS) entry which is preliminary data.</text>
</comment>
<dbReference type="AlphaFoldDB" id="A0A8X6IVS8"/>
<evidence type="ECO:0000313" key="2">
    <source>
        <dbReference type="EMBL" id="GFS62712.1"/>
    </source>
</evidence>
<reference evidence="2" key="1">
    <citation type="submission" date="2020-08" db="EMBL/GenBank/DDBJ databases">
        <title>Multicomponent nature underlies the extraordinary mechanical properties of spider dragline silk.</title>
        <authorList>
            <person name="Kono N."/>
            <person name="Nakamura H."/>
            <person name="Mori M."/>
            <person name="Yoshida Y."/>
            <person name="Ohtoshi R."/>
            <person name="Malay A.D."/>
            <person name="Moran D.A.P."/>
            <person name="Tomita M."/>
            <person name="Numata K."/>
            <person name="Arakawa K."/>
        </authorList>
    </citation>
    <scope>NUCLEOTIDE SEQUENCE</scope>
</reference>
<organism evidence="2 3">
    <name type="scientific">Nephila pilipes</name>
    <name type="common">Giant wood spider</name>
    <name type="synonym">Nephila maculata</name>
    <dbReference type="NCBI Taxonomy" id="299642"/>
    <lineage>
        <taxon>Eukaryota</taxon>
        <taxon>Metazoa</taxon>
        <taxon>Ecdysozoa</taxon>
        <taxon>Arthropoda</taxon>
        <taxon>Chelicerata</taxon>
        <taxon>Arachnida</taxon>
        <taxon>Araneae</taxon>
        <taxon>Araneomorphae</taxon>
        <taxon>Entelegynae</taxon>
        <taxon>Araneoidea</taxon>
        <taxon>Nephilidae</taxon>
        <taxon>Nephila</taxon>
    </lineage>
</organism>
<evidence type="ECO:0000256" key="1">
    <source>
        <dbReference type="SAM" id="MobiDB-lite"/>
    </source>
</evidence>
<dbReference type="EMBL" id="BMAW01047794">
    <property type="protein sequence ID" value="GFS62712.1"/>
    <property type="molecule type" value="Genomic_DNA"/>
</dbReference>
<gene>
    <name evidence="2" type="ORF">NPIL_202991</name>
</gene>
<protein>
    <submittedName>
        <fullName evidence="2">Uncharacterized protein</fullName>
    </submittedName>
</protein>
<proteinExistence type="predicted"/>
<evidence type="ECO:0000313" key="3">
    <source>
        <dbReference type="Proteomes" id="UP000887013"/>
    </source>
</evidence>
<sequence length="87" mass="9722">MLTERFSGPVGRDGNSCQARVHHAKRSTGKADGLTMERGRPSGSMVEIRVRPRPLEPMFMNTGRPEVSHVSVRLNNNHTWSLVPQNT</sequence>
<keyword evidence="3" id="KW-1185">Reference proteome</keyword>